<comment type="similarity">
    <text evidence="2">Belongs to the UPF0702 family.</text>
</comment>
<dbReference type="Pfam" id="PF04239">
    <property type="entry name" value="DUF421"/>
    <property type="match status" value="1"/>
</dbReference>
<reference evidence="11" key="1">
    <citation type="journal article" date="2019" name="Int. J. Syst. Evol. Microbiol.">
        <title>The Global Catalogue of Microorganisms (GCM) 10K type strain sequencing project: providing services to taxonomists for standard genome sequencing and annotation.</title>
        <authorList>
            <consortium name="The Broad Institute Genomics Platform"/>
            <consortium name="The Broad Institute Genome Sequencing Center for Infectious Disease"/>
            <person name="Wu L."/>
            <person name="Ma J."/>
        </authorList>
    </citation>
    <scope>NUCLEOTIDE SEQUENCE [LARGE SCALE GENOMIC DNA]</scope>
    <source>
        <strain evidence="11">CCUG 59778</strain>
    </source>
</reference>
<dbReference type="PANTHER" id="PTHR34582">
    <property type="entry name" value="UPF0702 TRANSMEMBRANE PROTEIN YCAP"/>
    <property type="match status" value="1"/>
</dbReference>
<name>A0ABV8X0N8_9LACT</name>
<evidence type="ECO:0000256" key="8">
    <source>
        <dbReference type="SAM" id="Phobius"/>
    </source>
</evidence>
<proteinExistence type="inferred from homology"/>
<evidence type="ECO:0000256" key="4">
    <source>
        <dbReference type="ARBA" id="ARBA00022692"/>
    </source>
</evidence>
<keyword evidence="6 8" id="KW-0472">Membrane</keyword>
<keyword evidence="11" id="KW-1185">Reference proteome</keyword>
<dbReference type="Gene3D" id="3.30.240.20">
    <property type="entry name" value="bsu07140 like domains"/>
    <property type="match status" value="1"/>
</dbReference>
<sequence>MDWNLIWKTVLIFIVGTIILRLAGRKSISQMTIPETVLVLAIGTLLIQPLADEGYWTTFGISFILVLTLLAFELIQIRSDRYETIISGKSIVVIQNGQLLETNLKKLRLTTDKLESHLRQAGISSISDVEIATIEPSGLLGYQLKKEKQPATKEDIQQLIQLIQSGKLSNPPTPSTENIFTEITSDTQDPPKRLQ</sequence>
<accession>A0ABV8X0N8</accession>
<gene>
    <name evidence="10" type="ORF">ACFOZY_01410</name>
</gene>
<feature type="compositionally biased region" description="Polar residues" evidence="7">
    <location>
        <begin position="166"/>
        <end position="188"/>
    </location>
</feature>
<organism evidence="10 11">
    <name type="scientific">Chungangia koreensis</name>
    <dbReference type="NCBI Taxonomy" id="752657"/>
    <lineage>
        <taxon>Bacteria</taxon>
        <taxon>Bacillati</taxon>
        <taxon>Bacillota</taxon>
        <taxon>Bacilli</taxon>
        <taxon>Lactobacillales</taxon>
        <taxon>Chungangia</taxon>
    </lineage>
</organism>
<evidence type="ECO:0000256" key="1">
    <source>
        <dbReference type="ARBA" id="ARBA00004651"/>
    </source>
</evidence>
<evidence type="ECO:0000256" key="7">
    <source>
        <dbReference type="SAM" id="MobiDB-lite"/>
    </source>
</evidence>
<evidence type="ECO:0000256" key="2">
    <source>
        <dbReference type="ARBA" id="ARBA00006448"/>
    </source>
</evidence>
<keyword evidence="3" id="KW-1003">Cell membrane</keyword>
<evidence type="ECO:0000259" key="9">
    <source>
        <dbReference type="Pfam" id="PF04239"/>
    </source>
</evidence>
<keyword evidence="5 8" id="KW-1133">Transmembrane helix</keyword>
<feature type="transmembrane region" description="Helical" evidence="8">
    <location>
        <begin position="31"/>
        <end position="48"/>
    </location>
</feature>
<dbReference type="InterPro" id="IPR007353">
    <property type="entry name" value="DUF421"/>
</dbReference>
<evidence type="ECO:0000313" key="11">
    <source>
        <dbReference type="Proteomes" id="UP001595817"/>
    </source>
</evidence>
<dbReference type="PANTHER" id="PTHR34582:SF2">
    <property type="entry name" value="UPF0702 TRANSMEMBRANE PROTEIN YDFR"/>
    <property type="match status" value="1"/>
</dbReference>
<evidence type="ECO:0000256" key="6">
    <source>
        <dbReference type="ARBA" id="ARBA00023136"/>
    </source>
</evidence>
<dbReference type="Proteomes" id="UP001595817">
    <property type="component" value="Unassembled WGS sequence"/>
</dbReference>
<protein>
    <submittedName>
        <fullName evidence="10">DUF421 domain-containing protein</fullName>
    </submittedName>
</protein>
<feature type="transmembrane region" description="Helical" evidence="8">
    <location>
        <begin position="54"/>
        <end position="75"/>
    </location>
</feature>
<dbReference type="EMBL" id="JBHSEC010000001">
    <property type="protein sequence ID" value="MFC4409086.1"/>
    <property type="molecule type" value="Genomic_DNA"/>
</dbReference>
<comment type="caution">
    <text evidence="10">The sequence shown here is derived from an EMBL/GenBank/DDBJ whole genome shotgun (WGS) entry which is preliminary data.</text>
</comment>
<evidence type="ECO:0000256" key="3">
    <source>
        <dbReference type="ARBA" id="ARBA00022475"/>
    </source>
</evidence>
<dbReference type="RefSeq" id="WP_378151466.1">
    <property type="nucleotide sequence ID" value="NZ_JBHSEC010000001.1"/>
</dbReference>
<feature type="domain" description="YetF C-terminal" evidence="9">
    <location>
        <begin position="78"/>
        <end position="168"/>
    </location>
</feature>
<feature type="transmembrane region" description="Helical" evidence="8">
    <location>
        <begin position="6"/>
        <end position="24"/>
    </location>
</feature>
<keyword evidence="4 8" id="KW-0812">Transmembrane</keyword>
<comment type="subcellular location">
    <subcellularLocation>
        <location evidence="1">Cell membrane</location>
        <topology evidence="1">Multi-pass membrane protein</topology>
    </subcellularLocation>
</comment>
<dbReference type="InterPro" id="IPR023090">
    <property type="entry name" value="UPF0702_alpha/beta_dom_sf"/>
</dbReference>
<evidence type="ECO:0000256" key="5">
    <source>
        <dbReference type="ARBA" id="ARBA00022989"/>
    </source>
</evidence>
<feature type="region of interest" description="Disordered" evidence="7">
    <location>
        <begin position="166"/>
        <end position="195"/>
    </location>
</feature>
<evidence type="ECO:0000313" key="10">
    <source>
        <dbReference type="EMBL" id="MFC4409086.1"/>
    </source>
</evidence>